<dbReference type="EnsemblPlants" id="ONIVA07G01600.3">
    <property type="protein sequence ID" value="ONIVA07G01600.3"/>
    <property type="gene ID" value="ONIVA07G01600"/>
</dbReference>
<feature type="compositionally biased region" description="Low complexity" evidence="1">
    <location>
        <begin position="57"/>
        <end position="66"/>
    </location>
</feature>
<proteinExistence type="predicted"/>
<evidence type="ECO:0000256" key="1">
    <source>
        <dbReference type="SAM" id="MobiDB-lite"/>
    </source>
</evidence>
<dbReference type="Gramene" id="ONIVA07G01600.3">
    <property type="protein sequence ID" value="ONIVA07G01600.3"/>
    <property type="gene ID" value="ONIVA07G01600"/>
</dbReference>
<evidence type="ECO:0000313" key="3">
    <source>
        <dbReference type="Proteomes" id="UP000006591"/>
    </source>
</evidence>
<accession>A0A0E0HWK7</accession>
<dbReference type="Gramene" id="ONIVA07G01600.4">
    <property type="protein sequence ID" value="ONIVA07G01600.4"/>
    <property type="gene ID" value="ONIVA07G01600"/>
</dbReference>
<feature type="compositionally biased region" description="Basic residues" evidence="1">
    <location>
        <begin position="67"/>
        <end position="82"/>
    </location>
</feature>
<dbReference type="Proteomes" id="UP000006591">
    <property type="component" value="Chromosome 7"/>
</dbReference>
<dbReference type="AlphaFoldDB" id="A0A0E0HWK7"/>
<protein>
    <submittedName>
        <fullName evidence="2">Uncharacterized protein</fullName>
    </submittedName>
</protein>
<name>A0A0E0HWK7_ORYNI</name>
<feature type="region of interest" description="Disordered" evidence="1">
    <location>
        <begin position="1"/>
        <end position="126"/>
    </location>
</feature>
<reference evidence="2" key="1">
    <citation type="submission" date="2015-04" db="UniProtKB">
        <authorList>
            <consortium name="EnsemblPlants"/>
        </authorList>
    </citation>
    <scope>IDENTIFICATION</scope>
    <source>
        <strain evidence="2">SL10</strain>
    </source>
</reference>
<sequence>MEAAPAGSPSGNPTTTLISVTLPRRVPPLLCSDDRRLSSPGRRRGSGGTGRPRSGRRAPGGAAATAARRRRPPCPPHLRRLRPLTTGSLPHHRISPLDTVADGGEPPRPPSPRSPYLAVGSCHRPS</sequence>
<reference evidence="2" key="2">
    <citation type="submission" date="2018-04" db="EMBL/GenBank/DDBJ databases">
        <title>OnivRS2 (Oryza nivara Reference Sequence Version 2).</title>
        <authorList>
            <person name="Zhang J."/>
            <person name="Kudrna D."/>
            <person name="Lee S."/>
            <person name="Talag J."/>
            <person name="Rajasekar S."/>
            <person name="Welchert J."/>
            <person name="Hsing Y.-I."/>
            <person name="Wing R.A."/>
        </authorList>
    </citation>
    <scope>NUCLEOTIDE SEQUENCE [LARGE SCALE GENOMIC DNA]</scope>
    <source>
        <strain evidence="2">SL10</strain>
    </source>
</reference>
<feature type="compositionally biased region" description="Polar residues" evidence="1">
    <location>
        <begin position="9"/>
        <end position="19"/>
    </location>
</feature>
<dbReference type="HOGENOM" id="CLU_2125100_0_0_1"/>
<dbReference type="EnsemblPlants" id="ONIVA07G01600.4">
    <property type="protein sequence ID" value="ONIVA07G01600.4"/>
    <property type="gene ID" value="ONIVA07G01600"/>
</dbReference>
<keyword evidence="3" id="KW-1185">Reference proteome</keyword>
<evidence type="ECO:0000313" key="2">
    <source>
        <dbReference type="EnsemblPlants" id="ONIVA07G01600.3"/>
    </source>
</evidence>
<organism evidence="2">
    <name type="scientific">Oryza nivara</name>
    <name type="common">Indian wild rice</name>
    <name type="synonym">Oryza sativa f. spontanea</name>
    <dbReference type="NCBI Taxonomy" id="4536"/>
    <lineage>
        <taxon>Eukaryota</taxon>
        <taxon>Viridiplantae</taxon>
        <taxon>Streptophyta</taxon>
        <taxon>Embryophyta</taxon>
        <taxon>Tracheophyta</taxon>
        <taxon>Spermatophyta</taxon>
        <taxon>Magnoliopsida</taxon>
        <taxon>Liliopsida</taxon>
        <taxon>Poales</taxon>
        <taxon>Poaceae</taxon>
        <taxon>BOP clade</taxon>
        <taxon>Oryzoideae</taxon>
        <taxon>Oryzeae</taxon>
        <taxon>Oryzinae</taxon>
        <taxon>Oryza</taxon>
    </lineage>
</organism>